<reference evidence="1" key="1">
    <citation type="submission" date="2023-06" db="EMBL/GenBank/DDBJ databases">
        <authorList>
            <person name="Delattre M."/>
        </authorList>
    </citation>
    <scope>NUCLEOTIDE SEQUENCE</scope>
    <source>
        <strain evidence="1">AF72</strain>
    </source>
</reference>
<dbReference type="EMBL" id="CATQJA010002706">
    <property type="protein sequence ID" value="CAJ0585630.1"/>
    <property type="molecule type" value="Genomic_DNA"/>
</dbReference>
<proteinExistence type="predicted"/>
<dbReference type="Proteomes" id="UP001177023">
    <property type="component" value="Unassembled WGS sequence"/>
</dbReference>
<comment type="caution">
    <text evidence="1">The sequence shown here is derived from an EMBL/GenBank/DDBJ whole genome shotgun (WGS) entry which is preliminary data.</text>
</comment>
<evidence type="ECO:0000313" key="2">
    <source>
        <dbReference type="Proteomes" id="UP001177023"/>
    </source>
</evidence>
<dbReference type="AlphaFoldDB" id="A0AA36DDA8"/>
<sequence>MADAVGCYADARDAISEWETQAVHAMDGFKIVLLDIEGVRLEGRRLTLYLQNEISENHCEIKHLKQLLTPPSPRLWKSGLFSSLCPYILQDAEYGNETSGSGEQAMVQVTWWAWFKSSIASTICCSSRAKASDTERMEAGLATTPLGPAFCQLSIGSQFVKTREKKCAARMKIFASELRTLANDGERVYTNEISALYAENEKLYTLNSTKVDEINDLKGKMALLDPEWEASYKFRSQGMNTTSPATTPVTADIVENT</sequence>
<gene>
    <name evidence="1" type="ORF">MSPICULIGERA_LOCUS23642</name>
</gene>
<accession>A0AA36DDA8</accession>
<organism evidence="1 2">
    <name type="scientific">Mesorhabditis spiculigera</name>
    <dbReference type="NCBI Taxonomy" id="96644"/>
    <lineage>
        <taxon>Eukaryota</taxon>
        <taxon>Metazoa</taxon>
        <taxon>Ecdysozoa</taxon>
        <taxon>Nematoda</taxon>
        <taxon>Chromadorea</taxon>
        <taxon>Rhabditida</taxon>
        <taxon>Rhabditina</taxon>
        <taxon>Rhabditomorpha</taxon>
        <taxon>Rhabditoidea</taxon>
        <taxon>Rhabditidae</taxon>
        <taxon>Mesorhabditinae</taxon>
        <taxon>Mesorhabditis</taxon>
    </lineage>
</organism>
<name>A0AA36DDA8_9BILA</name>
<protein>
    <submittedName>
        <fullName evidence="1">Uncharacterized protein</fullName>
    </submittedName>
</protein>
<keyword evidence="2" id="KW-1185">Reference proteome</keyword>
<feature type="non-terminal residue" evidence="1">
    <location>
        <position position="257"/>
    </location>
</feature>
<evidence type="ECO:0000313" key="1">
    <source>
        <dbReference type="EMBL" id="CAJ0585630.1"/>
    </source>
</evidence>